<dbReference type="EMBL" id="FWXW01000001">
    <property type="protein sequence ID" value="SMC38602.1"/>
    <property type="molecule type" value="Genomic_DNA"/>
</dbReference>
<dbReference type="AlphaFoldDB" id="A0A1W1YR60"/>
<evidence type="ECO:0000313" key="3">
    <source>
        <dbReference type="Proteomes" id="UP000192790"/>
    </source>
</evidence>
<evidence type="ECO:0000259" key="1">
    <source>
        <dbReference type="Pfam" id="PF12733"/>
    </source>
</evidence>
<name>A0A1W1YR60_9FIRM</name>
<keyword evidence="3" id="KW-1185">Reference proteome</keyword>
<dbReference type="OrthoDB" id="4206561at2"/>
<dbReference type="Gene3D" id="4.10.410.40">
    <property type="match status" value="1"/>
</dbReference>
<protein>
    <submittedName>
        <fullName evidence="2">Cadherin-like beta sandwich domain-containing protein</fullName>
    </submittedName>
</protein>
<dbReference type="RefSeq" id="WP_084233260.1">
    <property type="nucleotide sequence ID" value="NZ_FWXW01000001.1"/>
</dbReference>
<reference evidence="2 3" key="1">
    <citation type="submission" date="2017-04" db="EMBL/GenBank/DDBJ databases">
        <authorList>
            <person name="Afonso C.L."/>
            <person name="Miller P.J."/>
            <person name="Scott M.A."/>
            <person name="Spackman E."/>
            <person name="Goraichik I."/>
            <person name="Dimitrov K.M."/>
            <person name="Suarez D.L."/>
            <person name="Swayne D.E."/>
        </authorList>
    </citation>
    <scope>NUCLEOTIDE SEQUENCE [LARGE SCALE GENOMIC DNA]</scope>
    <source>
        <strain evidence="2 3">DSM 12816</strain>
    </source>
</reference>
<dbReference type="InterPro" id="IPR025883">
    <property type="entry name" value="Cadherin-like_domain"/>
</dbReference>
<organism evidence="2 3">
    <name type="scientific">Papillibacter cinnamivorans DSM 12816</name>
    <dbReference type="NCBI Taxonomy" id="1122930"/>
    <lineage>
        <taxon>Bacteria</taxon>
        <taxon>Bacillati</taxon>
        <taxon>Bacillota</taxon>
        <taxon>Clostridia</taxon>
        <taxon>Eubacteriales</taxon>
        <taxon>Oscillospiraceae</taxon>
        <taxon>Papillibacter</taxon>
    </lineage>
</organism>
<evidence type="ECO:0000313" key="2">
    <source>
        <dbReference type="EMBL" id="SMC38602.1"/>
    </source>
</evidence>
<proteinExistence type="predicted"/>
<accession>A0A1W1YR60</accession>
<dbReference type="Proteomes" id="UP000192790">
    <property type="component" value="Unassembled WGS sequence"/>
</dbReference>
<sequence length="231" mass="23852">MSNATFGAGGVFAWNSHTIGEVDTIGGVNVKADTVEATTHQSANNFKEYILGLLDTDEITIEGNFYAGDTDGQIAFLTDLYARTGRTATITFPTVTGTAWTITALPTGFSTQPPINDKIRFTLSIKPTGKPTMSVAASNNLSDLTLTTATLYPSFAAATYDYTATSTGSSVTVTPTASAGTITVNGNTVATGEASAAISLGSSGDMTTITIVVTETSKAPKTYTVRVAKTA</sequence>
<dbReference type="Pfam" id="PF12733">
    <property type="entry name" value="Cadherin-like"/>
    <property type="match status" value="1"/>
</dbReference>
<dbReference type="STRING" id="1122930.SAMN02745168_0640"/>
<feature type="domain" description="Cadherin-like beta-sandwich-like" evidence="1">
    <location>
        <begin position="141"/>
        <end position="228"/>
    </location>
</feature>
<gene>
    <name evidence="2" type="ORF">SAMN02745168_0640</name>
</gene>